<keyword evidence="3" id="KW-0012">Acyltransferase</keyword>
<dbReference type="GO" id="GO:0008080">
    <property type="term" value="F:N-acetyltransferase activity"/>
    <property type="evidence" value="ECO:0007669"/>
    <property type="project" value="InterPro"/>
</dbReference>
<keyword evidence="2" id="KW-0808">Transferase</keyword>
<dbReference type="EMBL" id="CP108222">
    <property type="protein sequence ID" value="WTT20271.1"/>
    <property type="molecule type" value="Genomic_DNA"/>
</dbReference>
<gene>
    <name evidence="4" type="ORF">OHA22_34455</name>
</gene>
<proteinExistence type="inferred from homology"/>
<name>A0AAU2A9S7_9ACTN</name>
<accession>A0AAU2A9S7</accession>
<comment type="similarity">
    <text evidence="1">Belongs to the antibiotic N-acetyltransferase family.</text>
</comment>
<evidence type="ECO:0000256" key="1">
    <source>
        <dbReference type="ARBA" id="ARBA00006383"/>
    </source>
</evidence>
<reference evidence="4" key="1">
    <citation type="submission" date="2022-10" db="EMBL/GenBank/DDBJ databases">
        <title>The complete genomes of actinobacterial strains from the NBC collection.</title>
        <authorList>
            <person name="Joergensen T.S."/>
            <person name="Alvarez Arevalo M."/>
            <person name="Sterndorff E.B."/>
            <person name="Faurdal D."/>
            <person name="Vuksanovic O."/>
            <person name="Mourched A.-S."/>
            <person name="Charusanti P."/>
            <person name="Shaw S."/>
            <person name="Blin K."/>
            <person name="Weber T."/>
        </authorList>
    </citation>
    <scope>NUCLEOTIDE SEQUENCE</scope>
    <source>
        <strain evidence="4">NBC_00093</strain>
    </source>
</reference>
<dbReference type="InterPro" id="IPR028345">
    <property type="entry name" value="Antibiotic_NAT-like"/>
</dbReference>
<organism evidence="4">
    <name type="scientific">Streptomyces sp. NBC_00093</name>
    <dbReference type="NCBI Taxonomy" id="2975649"/>
    <lineage>
        <taxon>Bacteria</taxon>
        <taxon>Bacillati</taxon>
        <taxon>Actinomycetota</taxon>
        <taxon>Actinomycetes</taxon>
        <taxon>Kitasatosporales</taxon>
        <taxon>Streptomycetaceae</taxon>
        <taxon>Streptomyces</taxon>
    </lineage>
</organism>
<sequence>MADLGELALLLRTLGIRRGGVLMVHASLRDSGLRDTEVRDALLDTLGPEGTLVVPAFTQENSRSSRAHRALTSGLSEDERREFEASMLPYEPLTTPCRASMGVLAECVRTSPGAVRSAHPQTSMAGIGPRAAELLDGHDPHCLLGERSPLARLYAARAQVLLLRVGFEVCSAFHLAEYRTDPPRPRRTYECVVGEKGHWISYEDTALDDSGFAALGGELPGELVEFGELAGRKATLVEMRPAVDFARDRMSGYRH</sequence>
<dbReference type="PANTHER" id="PTHR11104:SF0">
    <property type="entry name" value="SPBETA PROPHAGE-DERIVED AMINOGLYCOSIDE N(3')-ACETYLTRANSFERASE-LIKE PROTEIN YOKD"/>
    <property type="match status" value="1"/>
</dbReference>
<dbReference type="GO" id="GO:0046677">
    <property type="term" value="P:response to antibiotic"/>
    <property type="evidence" value="ECO:0007669"/>
    <property type="project" value="InterPro"/>
</dbReference>
<evidence type="ECO:0000256" key="2">
    <source>
        <dbReference type="ARBA" id="ARBA00022679"/>
    </source>
</evidence>
<evidence type="ECO:0000313" key="4">
    <source>
        <dbReference type="EMBL" id="WTT20271.1"/>
    </source>
</evidence>
<protein>
    <submittedName>
        <fullName evidence="4">AAC(3) family N-acetyltransferase</fullName>
    </submittedName>
</protein>
<dbReference type="InterPro" id="IPR003679">
    <property type="entry name" value="Amioglycoside_AcTrfase"/>
</dbReference>
<evidence type="ECO:0000256" key="3">
    <source>
        <dbReference type="ARBA" id="ARBA00023315"/>
    </source>
</evidence>
<dbReference type="SUPFAM" id="SSF110710">
    <property type="entry name" value="TTHA0583/YokD-like"/>
    <property type="match status" value="1"/>
</dbReference>
<dbReference type="AlphaFoldDB" id="A0AAU2A9S7"/>
<dbReference type="PANTHER" id="PTHR11104">
    <property type="entry name" value="AMINOGLYCOSIDE N3-ACETYLTRANSFERASE"/>
    <property type="match status" value="1"/>
</dbReference>
<dbReference type="Pfam" id="PF02522">
    <property type="entry name" value="Antibiotic_NAT"/>
    <property type="match status" value="1"/>
</dbReference>